<dbReference type="Proteomes" id="UP001156641">
    <property type="component" value="Unassembled WGS sequence"/>
</dbReference>
<dbReference type="RefSeq" id="WP_284256414.1">
    <property type="nucleotide sequence ID" value="NZ_BSOS01000007.1"/>
</dbReference>
<dbReference type="EMBL" id="BSOS01000007">
    <property type="protein sequence ID" value="GLR65864.1"/>
    <property type="molecule type" value="Genomic_DNA"/>
</dbReference>
<feature type="region of interest" description="Disordered" evidence="1">
    <location>
        <begin position="190"/>
        <end position="224"/>
    </location>
</feature>
<feature type="compositionally biased region" description="Pro residues" evidence="1">
    <location>
        <begin position="144"/>
        <end position="156"/>
    </location>
</feature>
<sequence>MERDMRRSALISFGIHLAIVLAAILSLPPMKLNSSADDSVSVDLIGPSAPQEAMQAGKVAAPANTPVVDKSALAVKQPKPQPIEAPPPPPPPPPPSPNQKPAAKPPAPAPPPPPPTLSPNATPMPPPPPQPPKPTTSTVVQPKLPLPPVPQPPAPSQSPTHQQNITKNPAPLSKSVLNTLLKLQALQPQTKAPTAQYNPDQGGAPNGGGSTQSTANSGLTGADRSAIGSHVRPCWNVDAGAPGLATFSVNLMVTTDPTGTVRMAVVAPQDQNKLGDPIFAAFANDAINAVMNVQCATLPLPSYMLGKNQTFLFNFTP</sequence>
<evidence type="ECO:0008006" key="4">
    <source>
        <dbReference type="Google" id="ProtNLM"/>
    </source>
</evidence>
<protein>
    <recommendedName>
        <fullName evidence="4">Cell division and transport-associated protein TolA</fullName>
    </recommendedName>
</protein>
<feature type="compositionally biased region" description="Polar residues" evidence="1">
    <location>
        <begin position="190"/>
        <end position="199"/>
    </location>
</feature>
<dbReference type="Gene3D" id="3.30.1150.10">
    <property type="match status" value="1"/>
</dbReference>
<evidence type="ECO:0000313" key="2">
    <source>
        <dbReference type="EMBL" id="GLR65864.1"/>
    </source>
</evidence>
<organism evidence="2 3">
    <name type="scientific">Acidocella aquatica</name>
    <dbReference type="NCBI Taxonomy" id="1922313"/>
    <lineage>
        <taxon>Bacteria</taxon>
        <taxon>Pseudomonadati</taxon>
        <taxon>Pseudomonadota</taxon>
        <taxon>Alphaproteobacteria</taxon>
        <taxon>Acetobacterales</taxon>
        <taxon>Acidocellaceae</taxon>
        <taxon>Acidocella</taxon>
    </lineage>
</organism>
<reference evidence="3" key="1">
    <citation type="journal article" date="2019" name="Int. J. Syst. Evol. Microbiol.">
        <title>The Global Catalogue of Microorganisms (GCM) 10K type strain sequencing project: providing services to taxonomists for standard genome sequencing and annotation.</title>
        <authorList>
            <consortium name="The Broad Institute Genomics Platform"/>
            <consortium name="The Broad Institute Genome Sequencing Center for Infectious Disease"/>
            <person name="Wu L."/>
            <person name="Ma J."/>
        </authorList>
    </citation>
    <scope>NUCLEOTIDE SEQUENCE [LARGE SCALE GENOMIC DNA]</scope>
    <source>
        <strain evidence="3">NBRC 112502</strain>
    </source>
</reference>
<gene>
    <name evidence="2" type="ORF">GCM10010909_05420</name>
</gene>
<accession>A0ABQ6A6W9</accession>
<proteinExistence type="predicted"/>
<feature type="region of interest" description="Disordered" evidence="1">
    <location>
        <begin position="78"/>
        <end position="170"/>
    </location>
</feature>
<evidence type="ECO:0000256" key="1">
    <source>
        <dbReference type="SAM" id="MobiDB-lite"/>
    </source>
</evidence>
<evidence type="ECO:0000313" key="3">
    <source>
        <dbReference type="Proteomes" id="UP001156641"/>
    </source>
</evidence>
<feature type="compositionally biased region" description="Pro residues" evidence="1">
    <location>
        <begin position="79"/>
        <end position="134"/>
    </location>
</feature>
<name>A0ABQ6A6W9_9PROT</name>
<dbReference type="PRINTS" id="PR01217">
    <property type="entry name" value="PRICHEXTENSN"/>
</dbReference>
<comment type="caution">
    <text evidence="2">The sequence shown here is derived from an EMBL/GenBank/DDBJ whole genome shotgun (WGS) entry which is preliminary data.</text>
</comment>
<keyword evidence="3" id="KW-1185">Reference proteome</keyword>